<comment type="caution">
    <text evidence="1">The sequence shown here is derived from an EMBL/GenBank/DDBJ whole genome shotgun (WGS) entry which is preliminary data.</text>
</comment>
<accession>A0A235B488</accession>
<dbReference type="GO" id="GO:0003677">
    <property type="term" value="F:DNA binding"/>
    <property type="evidence" value="ECO:0007669"/>
    <property type="project" value="InterPro"/>
</dbReference>
<gene>
    <name evidence="1" type="ORF">CHM34_12030</name>
</gene>
<dbReference type="PANTHER" id="PTHR33677:SF5">
    <property type="entry name" value="TRANSCRIPTIONAL REPRESSOR FRMR"/>
    <property type="match status" value="1"/>
</dbReference>
<evidence type="ECO:0000313" key="2">
    <source>
        <dbReference type="Proteomes" id="UP000215459"/>
    </source>
</evidence>
<proteinExistence type="predicted"/>
<sequence>MQYSDDMKRRLRRIEGQIGGVLRMMEEEKSCKDVVSQLSAIRSAVDRATAYIVSYNLERCIREEVEKGKDGNTEQMVQEAMNLLVKSR</sequence>
<organism evidence="1 2">
    <name type="scientific">Paludifilum halophilum</name>
    <dbReference type="NCBI Taxonomy" id="1642702"/>
    <lineage>
        <taxon>Bacteria</taxon>
        <taxon>Bacillati</taxon>
        <taxon>Bacillota</taxon>
        <taxon>Bacilli</taxon>
        <taxon>Bacillales</taxon>
        <taxon>Thermoactinomycetaceae</taxon>
        <taxon>Paludifilum</taxon>
    </lineage>
</organism>
<dbReference type="PANTHER" id="PTHR33677">
    <property type="entry name" value="TRANSCRIPTIONAL REPRESSOR FRMR-RELATED"/>
    <property type="match status" value="1"/>
</dbReference>
<dbReference type="GO" id="GO:0045892">
    <property type="term" value="P:negative regulation of DNA-templated transcription"/>
    <property type="evidence" value="ECO:0007669"/>
    <property type="project" value="UniProtKB-ARBA"/>
</dbReference>
<protein>
    <submittedName>
        <fullName evidence="1">Cytoplasmic protein</fullName>
    </submittedName>
</protein>
<keyword evidence="2" id="KW-1185">Reference proteome</keyword>
<dbReference type="RefSeq" id="WP_094264863.1">
    <property type="nucleotide sequence ID" value="NZ_NOWF01000007.1"/>
</dbReference>
<dbReference type="Gene3D" id="1.20.58.1000">
    <property type="entry name" value="Metal-sensitive repressor, helix protomer"/>
    <property type="match status" value="1"/>
</dbReference>
<reference evidence="1 2" key="1">
    <citation type="submission" date="2017-07" db="EMBL/GenBank/DDBJ databases">
        <title>The genome sequence of Paludifilum halophilum highlights mechanisms for microbial adaptation to high salt environemnts.</title>
        <authorList>
            <person name="Belbahri L."/>
        </authorList>
    </citation>
    <scope>NUCLEOTIDE SEQUENCE [LARGE SCALE GENOMIC DNA]</scope>
    <source>
        <strain evidence="1 2">DSM 102817</strain>
    </source>
</reference>
<dbReference type="GO" id="GO:0046872">
    <property type="term" value="F:metal ion binding"/>
    <property type="evidence" value="ECO:0007669"/>
    <property type="project" value="InterPro"/>
</dbReference>
<dbReference type="OrthoDB" id="9798732at2"/>
<dbReference type="EMBL" id="NOWF01000007">
    <property type="protein sequence ID" value="OYD07120.1"/>
    <property type="molecule type" value="Genomic_DNA"/>
</dbReference>
<dbReference type="InterPro" id="IPR038390">
    <property type="entry name" value="Metal_Tscrpt_repr_sf"/>
</dbReference>
<name>A0A235B488_9BACL</name>
<dbReference type="Proteomes" id="UP000215459">
    <property type="component" value="Unassembled WGS sequence"/>
</dbReference>
<dbReference type="AlphaFoldDB" id="A0A235B488"/>
<evidence type="ECO:0000313" key="1">
    <source>
        <dbReference type="EMBL" id="OYD07120.1"/>
    </source>
</evidence>
<dbReference type="CDD" id="cd10155">
    <property type="entry name" value="BsYrkD-like_DUF156"/>
    <property type="match status" value="1"/>
</dbReference>
<dbReference type="Pfam" id="PF02583">
    <property type="entry name" value="Trns_repr_metal"/>
    <property type="match status" value="1"/>
</dbReference>
<dbReference type="InterPro" id="IPR003735">
    <property type="entry name" value="Metal_Tscrpt_repr"/>
</dbReference>